<name>A0A645D057_9ZZZZ</name>
<protein>
    <submittedName>
        <fullName evidence="1">Uncharacterized protein</fullName>
    </submittedName>
</protein>
<dbReference type="AlphaFoldDB" id="A0A645D057"/>
<comment type="caution">
    <text evidence="1">The sequence shown here is derived from an EMBL/GenBank/DDBJ whole genome shotgun (WGS) entry which is preliminary data.</text>
</comment>
<reference evidence="1" key="1">
    <citation type="submission" date="2019-08" db="EMBL/GenBank/DDBJ databases">
        <authorList>
            <person name="Kucharzyk K."/>
            <person name="Murdoch R.W."/>
            <person name="Higgins S."/>
            <person name="Loffler F."/>
        </authorList>
    </citation>
    <scope>NUCLEOTIDE SEQUENCE</scope>
</reference>
<gene>
    <name evidence="1" type="ORF">SDC9_129858</name>
</gene>
<accession>A0A645D057</accession>
<dbReference type="EMBL" id="VSSQ01031768">
    <property type="protein sequence ID" value="MPM82796.1"/>
    <property type="molecule type" value="Genomic_DNA"/>
</dbReference>
<organism evidence="1">
    <name type="scientific">bioreactor metagenome</name>
    <dbReference type="NCBI Taxonomy" id="1076179"/>
    <lineage>
        <taxon>unclassified sequences</taxon>
        <taxon>metagenomes</taxon>
        <taxon>ecological metagenomes</taxon>
    </lineage>
</organism>
<sequence>MRIEKILFAEQQIELAVPQTNIKKMALVNPTLSFGVPYIPTVFTFTLFVMLEGVTETFVEMNVRFINSSNSKIVFEQSFPIDANNESTLAKVLPFDVVGTNYGIQVNNINIENEGSYECIVSLNEGETKSERLRFVQRRAIENPE</sequence>
<proteinExistence type="predicted"/>
<evidence type="ECO:0000313" key="1">
    <source>
        <dbReference type="EMBL" id="MPM82796.1"/>
    </source>
</evidence>